<evidence type="ECO:0000256" key="2">
    <source>
        <dbReference type="ARBA" id="ARBA00022692"/>
    </source>
</evidence>
<dbReference type="NCBIfam" id="TIGR02210">
    <property type="entry name" value="rodA_shape"/>
    <property type="match status" value="1"/>
</dbReference>
<feature type="transmembrane region" description="Helical" evidence="6">
    <location>
        <begin position="274"/>
        <end position="295"/>
    </location>
</feature>
<feature type="transmembrane region" description="Helical" evidence="6">
    <location>
        <begin position="140"/>
        <end position="157"/>
    </location>
</feature>
<dbReference type="STRING" id="86105.NF27_EY00760"/>
<dbReference type="AlphaFoldDB" id="A0A0C1QY97"/>
<keyword evidence="6" id="KW-0808">Transferase</keyword>
<comment type="caution">
    <text evidence="7">The sequence shown here is derived from an EMBL/GenBank/DDBJ whole genome shotgun (WGS) entry which is preliminary data.</text>
</comment>
<feature type="transmembrane region" description="Helical" evidence="6">
    <location>
        <begin position="340"/>
        <end position="359"/>
    </location>
</feature>
<proteinExistence type="inferred from homology"/>
<evidence type="ECO:0000313" key="8">
    <source>
        <dbReference type="Proteomes" id="UP000031258"/>
    </source>
</evidence>
<name>A0A0C1QY97_9RICK</name>
<evidence type="ECO:0000256" key="6">
    <source>
        <dbReference type="HAMAP-Rule" id="MF_02079"/>
    </source>
</evidence>
<dbReference type="GO" id="GO:0032153">
    <property type="term" value="C:cell division site"/>
    <property type="evidence" value="ECO:0007669"/>
    <property type="project" value="TreeGrafter"/>
</dbReference>
<evidence type="ECO:0000256" key="5">
    <source>
        <dbReference type="ARBA" id="ARBA00023136"/>
    </source>
</evidence>
<keyword evidence="8" id="KW-1185">Reference proteome</keyword>
<dbReference type="GO" id="GO:0015648">
    <property type="term" value="F:lipid-linked peptidoglycan transporter activity"/>
    <property type="evidence" value="ECO:0007669"/>
    <property type="project" value="TreeGrafter"/>
</dbReference>
<keyword evidence="2 6" id="KW-0812">Transmembrane</keyword>
<dbReference type="GO" id="GO:0008955">
    <property type="term" value="F:peptidoglycan glycosyltransferase activity"/>
    <property type="evidence" value="ECO:0007669"/>
    <property type="project" value="UniProtKB-UniRule"/>
</dbReference>
<sequence>MTKEFNTANGHKFLNISWKLLLITFSISLVGVALLYSAANGKMEPWAIKQLYTILFTLPLIILLCLVDTYLIFKYAYVFYFICLFLLVLAEVLGHKAMGAQRWLKLGSLNIQPSEFVKLAIILSLARYFHTLHSNQVSNFKSLIIPIIIFLLPVILILKQPNLGTAAIIIMISAAIFFVSGVKIWKFALVIIAGLGILPVIWQFMHDYQKQRVLTFLDPERDPLGAGYNIIQSKIAIGSGGVLGKGFLQGSQNQLSFLPENQTDFIFTLLAEEFGLVGVAILLIMYFIVSLYCYYISFNCDSHFCRLASVGVATMLFIHVFINIGMISGMLPVVGTPLPFLSYGGSNLIASFLGIGIVLNSQSHKSLKLTKSL</sequence>
<keyword evidence="5 6" id="KW-0472">Membrane</keyword>
<comment type="pathway">
    <text evidence="6">Cell wall biogenesis; peptidoglycan biosynthesis.</text>
</comment>
<comment type="catalytic activity">
    <reaction evidence="6">
        <text>[GlcNAc-(1-&gt;4)-Mur2Ac(oyl-L-Ala-gamma-D-Glu-L-Lys-D-Ala-D-Ala)](n)-di-trans,octa-cis-undecaprenyl diphosphate + beta-D-GlcNAc-(1-&gt;4)-Mur2Ac(oyl-L-Ala-gamma-D-Glu-L-Lys-D-Ala-D-Ala)-di-trans,octa-cis-undecaprenyl diphosphate = [GlcNAc-(1-&gt;4)-Mur2Ac(oyl-L-Ala-gamma-D-Glu-L-Lys-D-Ala-D-Ala)](n+1)-di-trans,octa-cis-undecaprenyl diphosphate + di-trans,octa-cis-undecaprenyl diphosphate + H(+)</text>
        <dbReference type="Rhea" id="RHEA:23708"/>
        <dbReference type="Rhea" id="RHEA-COMP:9602"/>
        <dbReference type="Rhea" id="RHEA-COMP:9603"/>
        <dbReference type="ChEBI" id="CHEBI:15378"/>
        <dbReference type="ChEBI" id="CHEBI:58405"/>
        <dbReference type="ChEBI" id="CHEBI:60033"/>
        <dbReference type="ChEBI" id="CHEBI:78435"/>
        <dbReference type="EC" id="2.4.99.28"/>
    </reaction>
</comment>
<dbReference type="EMBL" id="JSWE01000124">
    <property type="protein sequence ID" value="KIE04980.1"/>
    <property type="molecule type" value="Genomic_DNA"/>
</dbReference>
<dbReference type="OrthoDB" id="9768187at2"/>
<dbReference type="UniPathway" id="UPA00219"/>
<dbReference type="Proteomes" id="UP000031258">
    <property type="component" value="Unassembled WGS sequence"/>
</dbReference>
<evidence type="ECO:0000256" key="4">
    <source>
        <dbReference type="ARBA" id="ARBA00022989"/>
    </source>
</evidence>
<keyword evidence="6" id="KW-0961">Cell wall biogenesis/degradation</keyword>
<protein>
    <recommendedName>
        <fullName evidence="6">Peptidoglycan glycosyltransferase MrdB</fullName>
        <shortName evidence="6">PGT</shortName>
        <ecNumber evidence="6">2.4.99.28</ecNumber>
    </recommendedName>
    <alternativeName>
        <fullName evidence="6">Cell elongation protein RodA</fullName>
    </alternativeName>
    <alternativeName>
        <fullName evidence="6">Cell wall polymerase</fullName>
    </alternativeName>
    <alternativeName>
        <fullName evidence="6">Peptidoglycan polymerase</fullName>
        <shortName evidence="6">PG polymerase</shortName>
    </alternativeName>
</protein>
<dbReference type="HAMAP" id="MF_02079">
    <property type="entry name" value="PGT_RodA"/>
    <property type="match status" value="1"/>
</dbReference>
<keyword evidence="3 6" id="KW-0133">Cell shape</keyword>
<dbReference type="InterPro" id="IPR001182">
    <property type="entry name" value="FtsW/RodA"/>
</dbReference>
<comment type="similarity">
    <text evidence="6">Belongs to the SEDS family. MrdB/RodA subfamily.</text>
</comment>
<feature type="transmembrane region" description="Helical" evidence="6">
    <location>
        <begin position="51"/>
        <end position="71"/>
    </location>
</feature>
<dbReference type="GO" id="GO:0009252">
    <property type="term" value="P:peptidoglycan biosynthetic process"/>
    <property type="evidence" value="ECO:0007669"/>
    <property type="project" value="UniProtKB-UniRule"/>
</dbReference>
<dbReference type="GO" id="GO:0008360">
    <property type="term" value="P:regulation of cell shape"/>
    <property type="evidence" value="ECO:0007669"/>
    <property type="project" value="UniProtKB-KW"/>
</dbReference>
<feature type="transmembrane region" description="Helical" evidence="6">
    <location>
        <begin position="163"/>
        <end position="180"/>
    </location>
</feature>
<comment type="function">
    <text evidence="6">Peptidoglycan polymerase that is essential for cell wall elongation.</text>
</comment>
<dbReference type="PATRIC" id="fig|86105.3.peg.1141"/>
<feature type="transmembrane region" description="Helical" evidence="6">
    <location>
        <begin position="307"/>
        <end position="328"/>
    </location>
</feature>
<dbReference type="InterPro" id="IPR011923">
    <property type="entry name" value="RodA/MrdB"/>
</dbReference>
<feature type="transmembrane region" description="Helical" evidence="6">
    <location>
        <begin position="77"/>
        <end position="94"/>
    </location>
</feature>
<dbReference type="PANTHER" id="PTHR30474">
    <property type="entry name" value="CELL CYCLE PROTEIN"/>
    <property type="match status" value="1"/>
</dbReference>
<keyword evidence="4 6" id="KW-1133">Transmembrane helix</keyword>
<feature type="transmembrane region" description="Helical" evidence="6">
    <location>
        <begin position="20"/>
        <end position="39"/>
    </location>
</feature>
<dbReference type="GO" id="GO:0051301">
    <property type="term" value="P:cell division"/>
    <property type="evidence" value="ECO:0007669"/>
    <property type="project" value="InterPro"/>
</dbReference>
<dbReference type="Pfam" id="PF01098">
    <property type="entry name" value="FTSW_RODA_SPOVE"/>
    <property type="match status" value="1"/>
</dbReference>
<comment type="subcellular location">
    <subcellularLocation>
        <location evidence="6">Cell inner membrane</location>
        <topology evidence="6">Multi-pass membrane protein</topology>
    </subcellularLocation>
    <subcellularLocation>
        <location evidence="1">Membrane</location>
        <topology evidence="1">Multi-pass membrane protein</topology>
    </subcellularLocation>
</comment>
<gene>
    <name evidence="7" type="primary">mrdB_2</name>
    <name evidence="6" type="synonym">mrdB</name>
    <name evidence="6" type="synonym">rodA</name>
    <name evidence="7" type="ORF">NF27_EY00760</name>
</gene>
<dbReference type="EC" id="2.4.99.28" evidence="6"/>
<evidence type="ECO:0000256" key="1">
    <source>
        <dbReference type="ARBA" id="ARBA00004141"/>
    </source>
</evidence>
<accession>A0A0C1QY97</accession>
<keyword evidence="6" id="KW-0328">Glycosyltransferase</keyword>
<organism evidence="7 8">
    <name type="scientific">Candidatus Jidaibacter acanthamoebae</name>
    <dbReference type="NCBI Taxonomy" id="86105"/>
    <lineage>
        <taxon>Bacteria</taxon>
        <taxon>Pseudomonadati</taxon>
        <taxon>Pseudomonadota</taxon>
        <taxon>Alphaproteobacteria</taxon>
        <taxon>Rickettsiales</taxon>
        <taxon>Candidatus Midichloriaceae</taxon>
        <taxon>Candidatus Jidaibacter</taxon>
    </lineage>
</organism>
<evidence type="ECO:0000313" key="7">
    <source>
        <dbReference type="EMBL" id="KIE04980.1"/>
    </source>
</evidence>
<dbReference type="GO" id="GO:0005886">
    <property type="term" value="C:plasma membrane"/>
    <property type="evidence" value="ECO:0007669"/>
    <property type="project" value="UniProtKB-SubCell"/>
</dbReference>
<keyword evidence="6" id="KW-0573">Peptidoglycan synthesis</keyword>
<keyword evidence="6" id="KW-0997">Cell inner membrane</keyword>
<dbReference type="PANTHER" id="PTHR30474:SF1">
    <property type="entry name" value="PEPTIDOGLYCAN GLYCOSYLTRANSFERASE MRDB"/>
    <property type="match status" value="1"/>
</dbReference>
<feature type="transmembrane region" description="Helical" evidence="6">
    <location>
        <begin position="187"/>
        <end position="205"/>
    </location>
</feature>
<dbReference type="RefSeq" id="WP_053332629.1">
    <property type="nucleotide sequence ID" value="NZ_JSWE01000124.1"/>
</dbReference>
<dbReference type="GO" id="GO:0071555">
    <property type="term" value="P:cell wall organization"/>
    <property type="evidence" value="ECO:0007669"/>
    <property type="project" value="UniProtKB-KW"/>
</dbReference>
<evidence type="ECO:0000256" key="3">
    <source>
        <dbReference type="ARBA" id="ARBA00022960"/>
    </source>
</evidence>
<keyword evidence="6" id="KW-1003">Cell membrane</keyword>
<reference evidence="7 8" key="1">
    <citation type="submission" date="2014-11" db="EMBL/GenBank/DDBJ databases">
        <title>A Rickettsiales Symbiont of Amoebae With Ancient Features.</title>
        <authorList>
            <person name="Schulz F."/>
            <person name="Martijn J."/>
            <person name="Wascher F."/>
            <person name="Kostanjsek R."/>
            <person name="Ettema T.J."/>
            <person name="Horn M."/>
        </authorList>
    </citation>
    <scope>NUCLEOTIDE SEQUENCE [LARGE SCALE GENOMIC DNA]</scope>
    <source>
        <strain evidence="7 8">UWC36</strain>
    </source>
</reference>